<feature type="transmembrane region" description="Helical" evidence="1">
    <location>
        <begin position="21"/>
        <end position="41"/>
    </location>
</feature>
<feature type="transmembrane region" description="Helical" evidence="1">
    <location>
        <begin position="167"/>
        <end position="184"/>
    </location>
</feature>
<feature type="transmembrane region" description="Helical" evidence="1">
    <location>
        <begin position="222"/>
        <end position="239"/>
    </location>
</feature>
<evidence type="ECO:0000256" key="1">
    <source>
        <dbReference type="SAM" id="Phobius"/>
    </source>
</evidence>
<name>A0A151A7S3_9STAP</name>
<keyword evidence="1" id="KW-0812">Transmembrane</keyword>
<feature type="transmembrane region" description="Helical" evidence="1">
    <location>
        <begin position="114"/>
        <end position="133"/>
    </location>
</feature>
<feature type="transmembrane region" description="Helical" evidence="1">
    <location>
        <begin position="47"/>
        <end position="66"/>
    </location>
</feature>
<evidence type="ECO:0000313" key="2">
    <source>
        <dbReference type="EMBL" id="KYH15285.1"/>
    </source>
</evidence>
<feature type="transmembrane region" description="Helical" evidence="1">
    <location>
        <begin position="323"/>
        <end position="343"/>
    </location>
</feature>
<comment type="caution">
    <text evidence="2">The sequence shown here is derived from an EMBL/GenBank/DDBJ whole genome shotgun (WGS) entry which is preliminary data.</text>
</comment>
<proteinExistence type="predicted"/>
<protein>
    <submittedName>
        <fullName evidence="2">Uncharacterized protein</fullName>
    </submittedName>
</protein>
<keyword evidence="1" id="KW-0472">Membrane</keyword>
<sequence length="410" mass="48854">MLKNLIKLNSRKIKMGSDLNIFLLIVSLLVFLFILMSLFFSYFLRDYLLTIIIALFLSQYNKPLFVKSLINNTFFHYYQSKKTMRRYIFFELIKNNPLLLLLGIFLLIELFFSIYLLDIKVILAIIISLLLSINMISKNFVINKYIKIANYISCSLVIISFLIPNLYIISCVVLVLFILFYININNIEFNKKEYKHTIKSREINIKNKEFLFSFLFLKRKNLNTTYVTLLIVLIFMFVGQKLNFILDYTFLIVFLYLIEVELISDLNFNSLSKTTAKFYAYNFSPLSSLKKFMLSLYFSYFILYSLMLLIASLLISYVADFSLILNFFVITPLLWMIGVFYFIGEKITVQKKKKFNNFLSQYFIFTIIILYLTLKKIFIENLRYQYHFYGLMLFLKSLTCFYICVCLLNH</sequence>
<keyword evidence="1" id="KW-1133">Transmembrane helix</keyword>
<feature type="transmembrane region" description="Helical" evidence="1">
    <location>
        <begin position="145"/>
        <end position="161"/>
    </location>
</feature>
<reference evidence="2 3" key="1">
    <citation type="submission" date="2016-02" db="EMBL/GenBank/DDBJ databases">
        <title>Draft genome sequence of hydrocarbon degrading Staphylococcus saprophyticus Strain CNV2, isolated from crude-oil contaminated soil from Noonmati Oil Refinery, Guwahati, Assam, India.</title>
        <authorList>
            <person name="Mukherjee A."/>
            <person name="Chettri B."/>
            <person name="Langpoklakpam J."/>
            <person name="Singh A.K."/>
            <person name="Chattopadhyay D.J."/>
        </authorList>
    </citation>
    <scope>NUCLEOTIDE SEQUENCE [LARGE SCALE GENOMIC DNA]</scope>
    <source>
        <strain evidence="2 3">CNV2</strain>
    </source>
</reference>
<feature type="transmembrane region" description="Helical" evidence="1">
    <location>
        <begin position="245"/>
        <end position="263"/>
    </location>
</feature>
<feature type="transmembrane region" description="Helical" evidence="1">
    <location>
        <begin position="294"/>
        <end position="317"/>
    </location>
</feature>
<feature type="transmembrane region" description="Helical" evidence="1">
    <location>
        <begin position="355"/>
        <end position="374"/>
    </location>
</feature>
<feature type="transmembrane region" description="Helical" evidence="1">
    <location>
        <begin position="386"/>
        <end position="408"/>
    </location>
</feature>
<dbReference type="AlphaFoldDB" id="A0A151A7S3"/>
<gene>
    <name evidence="2" type="ORF">A0131_10970</name>
</gene>
<evidence type="ECO:0000313" key="3">
    <source>
        <dbReference type="Proteomes" id="UP000075418"/>
    </source>
</evidence>
<accession>A0A151A7S3</accession>
<dbReference type="EMBL" id="LUGM01000002">
    <property type="protein sequence ID" value="KYH15285.1"/>
    <property type="molecule type" value="Genomic_DNA"/>
</dbReference>
<dbReference type="Proteomes" id="UP000075418">
    <property type="component" value="Unassembled WGS sequence"/>
</dbReference>
<feature type="transmembrane region" description="Helical" evidence="1">
    <location>
        <begin position="87"/>
        <end position="108"/>
    </location>
</feature>
<organism evidence="2 3">
    <name type="scientific">Staphylococcus kloosii</name>
    <dbReference type="NCBI Taxonomy" id="29384"/>
    <lineage>
        <taxon>Bacteria</taxon>
        <taxon>Bacillati</taxon>
        <taxon>Bacillota</taxon>
        <taxon>Bacilli</taxon>
        <taxon>Bacillales</taxon>
        <taxon>Staphylococcaceae</taxon>
        <taxon>Staphylococcus</taxon>
    </lineage>
</organism>